<dbReference type="GO" id="GO:0004140">
    <property type="term" value="F:dephospho-CoA kinase activity"/>
    <property type="evidence" value="ECO:0007669"/>
    <property type="project" value="TreeGrafter"/>
</dbReference>
<proteinExistence type="predicted"/>
<protein>
    <recommendedName>
        <fullName evidence="1">Cytidyltransferase-like domain-containing protein</fullName>
    </recommendedName>
</protein>
<evidence type="ECO:0000313" key="3">
    <source>
        <dbReference type="Proteomes" id="UP000660262"/>
    </source>
</evidence>
<dbReference type="PANTHER" id="PTHR10695">
    <property type="entry name" value="DEPHOSPHO-COA KINASE-RELATED"/>
    <property type="match status" value="1"/>
</dbReference>
<evidence type="ECO:0000259" key="1">
    <source>
        <dbReference type="Pfam" id="PF01467"/>
    </source>
</evidence>
<evidence type="ECO:0000313" key="2">
    <source>
        <dbReference type="EMBL" id="GHP12453.1"/>
    </source>
</evidence>
<organism evidence="2 3">
    <name type="scientific">Pycnococcus provasolii</name>
    <dbReference type="NCBI Taxonomy" id="41880"/>
    <lineage>
        <taxon>Eukaryota</taxon>
        <taxon>Viridiplantae</taxon>
        <taxon>Chlorophyta</taxon>
        <taxon>Pseudoscourfieldiophyceae</taxon>
        <taxon>Pseudoscourfieldiales</taxon>
        <taxon>Pycnococcaceae</taxon>
        <taxon>Pycnococcus</taxon>
    </lineage>
</organism>
<comment type="caution">
    <text evidence="2">The sequence shown here is derived from an EMBL/GenBank/DDBJ whole genome shotgun (WGS) entry which is preliminary data.</text>
</comment>
<dbReference type="GO" id="GO:0015937">
    <property type="term" value="P:coenzyme A biosynthetic process"/>
    <property type="evidence" value="ECO:0007669"/>
    <property type="project" value="TreeGrafter"/>
</dbReference>
<dbReference type="Pfam" id="PF01467">
    <property type="entry name" value="CTP_transf_like"/>
    <property type="match status" value="1"/>
</dbReference>
<keyword evidence="3" id="KW-1185">Reference proteome</keyword>
<name>A0A830I068_9CHLO</name>
<dbReference type="Proteomes" id="UP000660262">
    <property type="component" value="Unassembled WGS sequence"/>
</dbReference>
<feature type="domain" description="Cytidyltransferase-like" evidence="1">
    <location>
        <begin position="139"/>
        <end position="281"/>
    </location>
</feature>
<dbReference type="EMBL" id="BNJQ01000042">
    <property type="protein sequence ID" value="GHP12453.1"/>
    <property type="molecule type" value="Genomic_DNA"/>
</dbReference>
<dbReference type="OrthoDB" id="27911at2759"/>
<dbReference type="InterPro" id="IPR004821">
    <property type="entry name" value="Cyt_trans-like"/>
</dbReference>
<dbReference type="InterPro" id="IPR014729">
    <property type="entry name" value="Rossmann-like_a/b/a_fold"/>
</dbReference>
<dbReference type="SUPFAM" id="SSF52374">
    <property type="entry name" value="Nucleotidylyl transferase"/>
    <property type="match status" value="1"/>
</dbReference>
<dbReference type="Gene3D" id="3.40.50.620">
    <property type="entry name" value="HUPs"/>
    <property type="match status" value="1"/>
</dbReference>
<gene>
    <name evidence="2" type="ORF">PPROV_001118100</name>
</gene>
<sequence length="291" mass="30282">MSSSSAAAAAAGGLHPHHMRRVARLKGAASGDVPGNINASTINLLGSFFAAATAGGGARIDAVPLLACAGWTIEEAAKLADAVCTDDADEINGIRRHLGLPEAETITLGEGTEDETKNNAYVSAHYNENVSFAHEVLAVGGTFDRLHAGHRLLLSAAAVTCTSKVLMGIATDELLANKTNGDLIARYDERVNDARSYLQSVNPKLEVVVGPLSDPKEPPAAATDASCTGLVVSAETLDGGHAVQRMRREILGDGVQPLDLIVVGLITASGEDKISSTALRREDRRRETTGA</sequence>
<reference evidence="2" key="1">
    <citation type="submission" date="2020-10" db="EMBL/GenBank/DDBJ databases">
        <title>Unveiling of a novel bifunctional photoreceptor, Dualchrome1, isolated from a cosmopolitan green alga.</title>
        <authorList>
            <person name="Suzuki S."/>
            <person name="Kawachi M."/>
        </authorList>
    </citation>
    <scope>NUCLEOTIDE SEQUENCE</scope>
    <source>
        <strain evidence="2">NIES 2893</strain>
    </source>
</reference>
<accession>A0A830I068</accession>
<dbReference type="PANTHER" id="PTHR10695:SF46">
    <property type="entry name" value="BIFUNCTIONAL COENZYME A SYNTHASE-RELATED"/>
    <property type="match status" value="1"/>
</dbReference>
<dbReference type="AlphaFoldDB" id="A0A830I068"/>